<dbReference type="PANTHER" id="PTHR47966:SF51">
    <property type="entry name" value="BETA-SITE APP-CLEAVING ENZYME, ISOFORM A-RELATED"/>
    <property type="match status" value="1"/>
</dbReference>
<dbReference type="AlphaFoldDB" id="A0A7S4N8N2"/>
<name>A0A7S4N8N2_GUITH</name>
<feature type="signal peptide" evidence="3">
    <location>
        <begin position="1"/>
        <end position="27"/>
    </location>
</feature>
<dbReference type="InterPro" id="IPR034164">
    <property type="entry name" value="Pepsin-like_dom"/>
</dbReference>
<dbReference type="SUPFAM" id="SSF50630">
    <property type="entry name" value="Acid proteases"/>
    <property type="match status" value="2"/>
</dbReference>
<evidence type="ECO:0000259" key="4">
    <source>
        <dbReference type="PROSITE" id="PS51767"/>
    </source>
</evidence>
<dbReference type="Pfam" id="PF00026">
    <property type="entry name" value="Asp"/>
    <property type="match status" value="2"/>
</dbReference>
<dbReference type="CDD" id="cd05471">
    <property type="entry name" value="pepsin_like"/>
    <property type="match status" value="1"/>
</dbReference>
<proteinExistence type="inferred from homology"/>
<evidence type="ECO:0000256" key="1">
    <source>
        <dbReference type="ARBA" id="ARBA00007447"/>
    </source>
</evidence>
<dbReference type="PROSITE" id="PS00141">
    <property type="entry name" value="ASP_PROTEASE"/>
    <property type="match status" value="2"/>
</dbReference>
<feature type="chain" id="PRO_5030773049" description="Peptidase A1 domain-containing protein" evidence="3">
    <location>
        <begin position="28"/>
        <end position="469"/>
    </location>
</feature>
<feature type="domain" description="Peptidase A1" evidence="4">
    <location>
        <begin position="389"/>
        <end position="469"/>
    </location>
</feature>
<evidence type="ECO:0000256" key="2">
    <source>
        <dbReference type="SAM" id="MobiDB-lite"/>
    </source>
</evidence>
<accession>A0A7S4N8N2</accession>
<keyword evidence="3" id="KW-0732">Signal</keyword>
<gene>
    <name evidence="5" type="ORF">GTHE00462_LOCUS7346</name>
</gene>
<dbReference type="InterPro" id="IPR033121">
    <property type="entry name" value="PEPTIDASE_A1"/>
</dbReference>
<dbReference type="PROSITE" id="PS51767">
    <property type="entry name" value="PEPTIDASE_A1"/>
    <property type="match status" value="2"/>
</dbReference>
<dbReference type="Gene3D" id="2.40.70.10">
    <property type="entry name" value="Acid Proteases"/>
    <property type="match status" value="3"/>
</dbReference>
<feature type="region of interest" description="Disordered" evidence="2">
    <location>
        <begin position="443"/>
        <end position="469"/>
    </location>
</feature>
<evidence type="ECO:0000256" key="3">
    <source>
        <dbReference type="SAM" id="SignalP"/>
    </source>
</evidence>
<dbReference type="InterPro" id="IPR001461">
    <property type="entry name" value="Aspartic_peptidase_A1"/>
</dbReference>
<sequence>MVTSAFGMSHKFCPALLLLVHSRLLLAYDPFQKNVNAPFIANSTDKFHPLQSMSFAHVLFDGFDLKYADTADLRGYIGQDIVQLGHYYARTKFGCITKCDSADFNGVDGILGLGMPDAALASIPEPLFFAITDDTGDPVSQRILRDRKFTFVVDREAGELQLGAYDHKSIAKGDRMHFFKATSTAEYSIPVTSIKFDGRELLDFETEINPRVPGRESWIPGILDSGTSCLVLPDSTLKGVLRDKPFSTFVSLARNSAQDATKKLPIMITIGHGRQSHTFEIPFEDWWLDKDSRPCVQTSPPAFMGILLGDVIFRALVVHFDLTHPTVPVIGLAQRNRQYKPVRPGSNWAKHKPKHHEDFGIPEGFDDGSHTASGEIDKVPLETGLQTQIFINVSIGVPRQTVKVVLDTGSSVFAVFCDKPPKKGARSFAHIYLPHFIPSFASAKSSHRSPTSTGHDDHTAHRGRRKWRP</sequence>
<reference evidence="5" key="1">
    <citation type="submission" date="2021-01" db="EMBL/GenBank/DDBJ databases">
        <authorList>
            <person name="Corre E."/>
            <person name="Pelletier E."/>
            <person name="Niang G."/>
            <person name="Scheremetjew M."/>
            <person name="Finn R."/>
            <person name="Kale V."/>
            <person name="Holt S."/>
            <person name="Cochrane G."/>
            <person name="Meng A."/>
            <person name="Brown T."/>
            <person name="Cohen L."/>
        </authorList>
    </citation>
    <scope>NUCLEOTIDE SEQUENCE</scope>
    <source>
        <strain evidence="5">CCMP 2712</strain>
    </source>
</reference>
<evidence type="ECO:0000313" key="5">
    <source>
        <dbReference type="EMBL" id="CAE2272979.1"/>
    </source>
</evidence>
<dbReference type="GO" id="GO:0006508">
    <property type="term" value="P:proteolysis"/>
    <property type="evidence" value="ECO:0007669"/>
    <property type="project" value="InterPro"/>
</dbReference>
<dbReference type="InterPro" id="IPR021109">
    <property type="entry name" value="Peptidase_aspartic_dom_sf"/>
</dbReference>
<dbReference type="InterPro" id="IPR001969">
    <property type="entry name" value="Aspartic_peptidase_AS"/>
</dbReference>
<feature type="compositionally biased region" description="Polar residues" evidence="2">
    <location>
        <begin position="443"/>
        <end position="453"/>
    </location>
</feature>
<feature type="domain" description="Peptidase A1" evidence="4">
    <location>
        <begin position="1"/>
        <end position="333"/>
    </location>
</feature>
<protein>
    <recommendedName>
        <fullName evidence="4">Peptidase A1 domain-containing protein</fullName>
    </recommendedName>
</protein>
<feature type="region of interest" description="Disordered" evidence="2">
    <location>
        <begin position="343"/>
        <end position="373"/>
    </location>
</feature>
<dbReference type="PANTHER" id="PTHR47966">
    <property type="entry name" value="BETA-SITE APP-CLEAVING ENZYME, ISOFORM A-RELATED"/>
    <property type="match status" value="1"/>
</dbReference>
<dbReference type="EMBL" id="HBKN01009345">
    <property type="protein sequence ID" value="CAE2272979.1"/>
    <property type="molecule type" value="Transcribed_RNA"/>
</dbReference>
<organism evidence="5">
    <name type="scientific">Guillardia theta</name>
    <name type="common">Cryptophyte</name>
    <name type="synonym">Cryptomonas phi</name>
    <dbReference type="NCBI Taxonomy" id="55529"/>
    <lineage>
        <taxon>Eukaryota</taxon>
        <taxon>Cryptophyceae</taxon>
        <taxon>Pyrenomonadales</taxon>
        <taxon>Geminigeraceae</taxon>
        <taxon>Guillardia</taxon>
    </lineage>
</organism>
<dbReference type="GO" id="GO:0004190">
    <property type="term" value="F:aspartic-type endopeptidase activity"/>
    <property type="evidence" value="ECO:0007669"/>
    <property type="project" value="InterPro"/>
</dbReference>
<comment type="similarity">
    <text evidence="1">Belongs to the peptidase A1 family.</text>
</comment>